<organism evidence="1 2">
    <name type="scientific">Bilophila wadsworthia (strain 3_1_6)</name>
    <dbReference type="NCBI Taxonomy" id="563192"/>
    <lineage>
        <taxon>Bacteria</taxon>
        <taxon>Pseudomonadati</taxon>
        <taxon>Thermodesulfobacteriota</taxon>
        <taxon>Desulfovibrionia</taxon>
        <taxon>Desulfovibrionales</taxon>
        <taxon>Desulfovibrionaceae</taxon>
        <taxon>Bilophila</taxon>
    </lineage>
</organism>
<dbReference type="Pfam" id="PF19475">
    <property type="entry name" value="DUF6012"/>
    <property type="match status" value="1"/>
</dbReference>
<dbReference type="InterPro" id="IPR046054">
    <property type="entry name" value="DUF6012"/>
</dbReference>
<dbReference type="Proteomes" id="UP000006034">
    <property type="component" value="Unassembled WGS sequence"/>
</dbReference>
<name>E5Y703_BILW3</name>
<dbReference type="eggNOG" id="ENOG5033H54">
    <property type="taxonomic scope" value="Bacteria"/>
</dbReference>
<evidence type="ECO:0000313" key="2">
    <source>
        <dbReference type="Proteomes" id="UP000006034"/>
    </source>
</evidence>
<dbReference type="HOGENOM" id="CLU_2178710_0_0_7"/>
<dbReference type="STRING" id="563192.HMPREF0179_01967"/>
<protein>
    <submittedName>
        <fullName evidence="1">Uncharacterized protein</fullName>
    </submittedName>
</protein>
<dbReference type="AlphaFoldDB" id="E5Y703"/>
<dbReference type="OrthoDB" id="9154297at2"/>
<proteinExistence type="predicted"/>
<evidence type="ECO:0000313" key="1">
    <source>
        <dbReference type="EMBL" id="EFV44241.1"/>
    </source>
</evidence>
<comment type="caution">
    <text evidence="1">The sequence shown here is derived from an EMBL/GenBank/DDBJ whole genome shotgun (WGS) entry which is preliminary data.</text>
</comment>
<keyword evidence="2" id="KW-1185">Reference proteome</keyword>
<reference evidence="1 2" key="1">
    <citation type="submission" date="2010-10" db="EMBL/GenBank/DDBJ databases">
        <authorList>
            <consortium name="The Broad Institute Genome Sequencing Platform"/>
            <person name="Ward D."/>
            <person name="Earl A."/>
            <person name="Feldgarden M."/>
            <person name="Young S.K."/>
            <person name="Gargeya S."/>
            <person name="Zeng Q."/>
            <person name="Alvarado L."/>
            <person name="Berlin A."/>
            <person name="Bochicchio J."/>
            <person name="Chapman S.B."/>
            <person name="Chen Z."/>
            <person name="Freedman E."/>
            <person name="Gellesch M."/>
            <person name="Goldberg J."/>
            <person name="Griggs A."/>
            <person name="Gujja S."/>
            <person name="Heilman E."/>
            <person name="Heiman D."/>
            <person name="Howarth C."/>
            <person name="Mehta T."/>
            <person name="Neiman D."/>
            <person name="Pearson M."/>
            <person name="Roberts A."/>
            <person name="Saif S."/>
            <person name="Shea T."/>
            <person name="Shenoy N."/>
            <person name="Sisk P."/>
            <person name="Stolte C."/>
            <person name="Sykes S."/>
            <person name="White J."/>
            <person name="Yandava C."/>
            <person name="Allen-Vercoe E."/>
            <person name="Sibley C."/>
            <person name="Ambrose C.E."/>
            <person name="Strauss J."/>
            <person name="Daigneault M."/>
            <person name="Haas B."/>
            <person name="Nusbaum C."/>
            <person name="Birren B."/>
        </authorList>
    </citation>
    <scope>NUCLEOTIDE SEQUENCE [LARGE SCALE GENOMIC DNA]</scope>
    <source>
        <strain evidence="1 2">3_1_6</strain>
    </source>
</reference>
<accession>E5Y703</accession>
<gene>
    <name evidence="1" type="ORF">HMPREF0179_01967</name>
</gene>
<sequence>MLLHITPKLLTAHAFSTAGLASVEIPEFRLKLSGEKELMTRKPFSNKRYYVGCRRSGKASSGFLLELPHTVDEYTVISEWETVSGLRTHTVRYVVLDNELDAASDEMLL</sequence>
<reference evidence="1 2" key="2">
    <citation type="submission" date="2013-04" db="EMBL/GenBank/DDBJ databases">
        <title>The Genome Sequence of Bilophila wadsworthia 3_1_6.</title>
        <authorList>
            <consortium name="The Broad Institute Genomics Platform"/>
            <person name="Earl A."/>
            <person name="Ward D."/>
            <person name="Feldgarden M."/>
            <person name="Gevers D."/>
            <person name="Sibley C."/>
            <person name="Strauss J."/>
            <person name="Allen-Vercoe E."/>
            <person name="Walker B."/>
            <person name="Young S."/>
            <person name="Zeng Q."/>
            <person name="Gargeya S."/>
            <person name="Fitzgerald M."/>
            <person name="Haas B."/>
            <person name="Abouelleil A."/>
            <person name="Allen A.W."/>
            <person name="Alvarado L."/>
            <person name="Arachchi H.M."/>
            <person name="Berlin A.M."/>
            <person name="Chapman S.B."/>
            <person name="Gainer-Dewar J."/>
            <person name="Goldberg J."/>
            <person name="Griggs A."/>
            <person name="Gujja S."/>
            <person name="Hansen M."/>
            <person name="Howarth C."/>
            <person name="Imamovic A."/>
            <person name="Ireland A."/>
            <person name="Larimer J."/>
            <person name="McCowan C."/>
            <person name="Murphy C."/>
            <person name="Pearson M."/>
            <person name="Poon T.W."/>
            <person name="Priest M."/>
            <person name="Roberts A."/>
            <person name="Saif S."/>
            <person name="Shea T."/>
            <person name="Sisk P."/>
            <person name="Sykes S."/>
            <person name="Wortman J."/>
            <person name="Nusbaum C."/>
            <person name="Birren B."/>
        </authorList>
    </citation>
    <scope>NUCLEOTIDE SEQUENCE [LARGE SCALE GENOMIC DNA]</scope>
    <source>
        <strain evidence="1 2">3_1_6</strain>
    </source>
</reference>
<dbReference type="EMBL" id="ADCP02000001">
    <property type="protein sequence ID" value="EFV44241.1"/>
    <property type="molecule type" value="Genomic_DNA"/>
</dbReference>